<dbReference type="Proteomes" id="UP000477311">
    <property type="component" value="Unassembled WGS sequence"/>
</dbReference>
<dbReference type="Gene3D" id="3.60.21.10">
    <property type="match status" value="1"/>
</dbReference>
<evidence type="ECO:0000313" key="5">
    <source>
        <dbReference type="Proteomes" id="UP000477311"/>
    </source>
</evidence>
<evidence type="ECO:0000259" key="3">
    <source>
        <dbReference type="Pfam" id="PF25077"/>
    </source>
</evidence>
<organism evidence="4 5">
    <name type="scientific">Limisphaera ngatamarikiensis</name>
    <dbReference type="NCBI Taxonomy" id="1324935"/>
    <lineage>
        <taxon>Bacteria</taxon>
        <taxon>Pseudomonadati</taxon>
        <taxon>Verrucomicrobiota</taxon>
        <taxon>Verrucomicrobiia</taxon>
        <taxon>Limisphaerales</taxon>
        <taxon>Limisphaeraceae</taxon>
        <taxon>Limisphaera</taxon>
    </lineage>
</organism>
<dbReference type="Gene3D" id="2.60.120.260">
    <property type="entry name" value="Galactose-binding domain-like"/>
    <property type="match status" value="1"/>
</dbReference>
<dbReference type="InterPro" id="IPR004843">
    <property type="entry name" value="Calcineurin-like_PHP"/>
</dbReference>
<feature type="domain" description="Calcineurin-like phosphoesterase" evidence="2">
    <location>
        <begin position="279"/>
        <end position="486"/>
    </location>
</feature>
<dbReference type="EMBL" id="JAAKYA010000042">
    <property type="protein sequence ID" value="NGO38978.1"/>
    <property type="molecule type" value="Genomic_DNA"/>
</dbReference>
<proteinExistence type="predicted"/>
<evidence type="ECO:0000313" key="4">
    <source>
        <dbReference type="EMBL" id="NGO38978.1"/>
    </source>
</evidence>
<dbReference type="PANTHER" id="PTHR22953:SF153">
    <property type="entry name" value="PURPLE ACID PHOSPHATASE"/>
    <property type="match status" value="1"/>
</dbReference>
<dbReference type="InterPro" id="IPR008979">
    <property type="entry name" value="Galactose-bd-like_sf"/>
</dbReference>
<dbReference type="SUPFAM" id="SSF56300">
    <property type="entry name" value="Metallo-dependent phosphatases"/>
    <property type="match status" value="1"/>
</dbReference>
<dbReference type="Pfam" id="PF00149">
    <property type="entry name" value="Metallophos"/>
    <property type="match status" value="1"/>
</dbReference>
<keyword evidence="5" id="KW-1185">Reference proteome</keyword>
<name>A0A6M1RG00_9BACT</name>
<comment type="caution">
    <text evidence="4">The sequence shown here is derived from an EMBL/GenBank/DDBJ whole genome shotgun (WGS) entry which is preliminary data.</text>
</comment>
<dbReference type="InterPro" id="IPR056702">
    <property type="entry name" value="DUF7800"/>
</dbReference>
<dbReference type="RefSeq" id="WP_165106733.1">
    <property type="nucleotide sequence ID" value="NZ_JAAKYA010000042.1"/>
</dbReference>
<dbReference type="GO" id="GO:0003993">
    <property type="term" value="F:acid phosphatase activity"/>
    <property type="evidence" value="ECO:0007669"/>
    <property type="project" value="InterPro"/>
</dbReference>
<protein>
    <submittedName>
        <fullName evidence="4">Uncharacterized protein</fullName>
    </submittedName>
</protein>
<dbReference type="InterPro" id="IPR029052">
    <property type="entry name" value="Metallo-depent_PP-like"/>
</dbReference>
<accession>A0A6M1RG00</accession>
<evidence type="ECO:0000256" key="1">
    <source>
        <dbReference type="ARBA" id="ARBA00022729"/>
    </source>
</evidence>
<feature type="domain" description="DUF7800" evidence="3">
    <location>
        <begin position="187"/>
        <end position="259"/>
    </location>
</feature>
<dbReference type="InterPro" id="IPR039331">
    <property type="entry name" value="PAPs-like"/>
</dbReference>
<dbReference type="SUPFAM" id="SSF49785">
    <property type="entry name" value="Galactose-binding domain-like"/>
    <property type="match status" value="1"/>
</dbReference>
<evidence type="ECO:0000259" key="2">
    <source>
        <dbReference type="Pfam" id="PF00149"/>
    </source>
</evidence>
<dbReference type="AlphaFoldDB" id="A0A6M1RG00"/>
<sequence length="639" mass="70947">MSLWYWGLAGLVLWGPKVRATVDPVLVPAGGQWRYWVNRVDSQGPPAGWWLPDFDDSSWPVGRGGFGSGLGDETTVLERTNVVSACFRTAFVVENPSEIRWLVLRAGYQSGLAVWLNGTNVYSIGLRQPPSVWDQTPPFYGRWYTREVDLSGFTGILRTGTNILAVQVHSHVTNPAALFWSGELRANVTRGPILSRVQSRTARIGVRTARPATVRVRYGNGDVLDRTATGLGPARDHVVELTNLEPAMEWSYQVVVEAEGAEVALPVEKFRTPPERGRLRFVVVGDSGSGTLPQLQVVSCLSTAAVDLILHTGDLVYPELTRELVGLRCLSVMDPLLRRVPMYLTMGNHDLYNTLYRDLPGTPYLETFDLPTNAVTGTGHFYSFDVGEVHFVSLFAPTLLPFPGTTNFALGPESVQLQWLREDLAASGKPWRVVFLHSPLFTSGGRRYDDMNTNGVPDRLELQGWLLPVLSRYGVQAVFCGHDHVYERFRPVQGVHIWTSGGGGYTLYSLTERDPLSVKFEVRFHHLECEVEGDRLVVVARDRFGAVFDRAEVPRVLPPSVDAGLEGSAGQDPLALRLEWNSAPGERYRVERAESLEGPFVGVEDLIANDFRTVWSTPLRDNASLSGAGAVFYRVVWLR</sequence>
<dbReference type="PANTHER" id="PTHR22953">
    <property type="entry name" value="ACID PHOSPHATASE RELATED"/>
    <property type="match status" value="1"/>
</dbReference>
<dbReference type="Pfam" id="PF25077">
    <property type="entry name" value="DUF7800"/>
    <property type="match status" value="1"/>
</dbReference>
<keyword evidence="1" id="KW-0732">Signal</keyword>
<gene>
    <name evidence="4" type="ORF">G4L39_06155</name>
</gene>
<reference evidence="4 5" key="1">
    <citation type="submission" date="2020-02" db="EMBL/GenBank/DDBJ databases">
        <title>Draft genome sequence of Limisphaera ngatamarikiensis NGM72.4T, a thermophilic Verrucomicrobia grouped in subdivision 3.</title>
        <authorList>
            <person name="Carere C.R."/>
            <person name="Steen J."/>
            <person name="Hugenholtz P."/>
            <person name="Stott M.B."/>
        </authorList>
    </citation>
    <scope>NUCLEOTIDE SEQUENCE [LARGE SCALE GENOMIC DNA]</scope>
    <source>
        <strain evidence="4 5">NGM72.4</strain>
    </source>
</reference>